<keyword evidence="2" id="KW-0812">Transmembrane</keyword>
<keyword evidence="2" id="KW-0472">Membrane</keyword>
<sequence>MDDLSAIRELLSAPPVSPEVVADGRTRLATAFASTPKPANLRSLEMTEETPVHQGKRRAMRTARWTALGVGLLGAAAAVTLVVTSGTSAGAPGTRPAAQAPSVQPIKKLSAQQVLLAAATSAAKTPADGAYWVRSSVTGKQRVEPGGKYTLEMTTLLETWVSQVPGKPTWFINQNLGIKPATPQDEEAWRAAGSPHSWTYPGTTVTNKSGKSIKTRSVTLQSKPGEPVTTRVDGDKTDSSVGKPMTRAALSELPTTPDGLRDYLKTVIAKQWGAEYAHVDVNTELYQAGVHIIMDLPAPPNVRAAAFRMLASLPGVKAEGEVTDPLGRTGQAVSLPHSNGEGRLIMNTATGEPLAFVTTIKEARVFVAIKKARWTDDKPDLPASRRGSDDPPA</sequence>
<gene>
    <name evidence="3" type="ORF">HD597_000116</name>
</gene>
<dbReference type="InterPro" id="IPR047789">
    <property type="entry name" value="CU044_5270-like"/>
</dbReference>
<feature type="compositionally biased region" description="Polar residues" evidence="1">
    <location>
        <begin position="196"/>
        <end position="222"/>
    </location>
</feature>
<dbReference type="NCBIfam" id="NF038083">
    <property type="entry name" value="CU044_5270_fam"/>
    <property type="match status" value="1"/>
</dbReference>
<keyword evidence="2" id="KW-1133">Transmembrane helix</keyword>
<evidence type="ECO:0000313" key="3">
    <source>
        <dbReference type="EMBL" id="MCP2353096.1"/>
    </source>
</evidence>
<organism evidence="3 4">
    <name type="scientific">Nonomuraea thailandensis</name>
    <dbReference type="NCBI Taxonomy" id="1188745"/>
    <lineage>
        <taxon>Bacteria</taxon>
        <taxon>Bacillati</taxon>
        <taxon>Actinomycetota</taxon>
        <taxon>Actinomycetes</taxon>
        <taxon>Streptosporangiales</taxon>
        <taxon>Streptosporangiaceae</taxon>
        <taxon>Nonomuraea</taxon>
    </lineage>
</organism>
<proteinExistence type="predicted"/>
<dbReference type="AlphaFoldDB" id="A0A9X2K128"/>
<evidence type="ECO:0008006" key="5">
    <source>
        <dbReference type="Google" id="ProtNLM"/>
    </source>
</evidence>
<reference evidence="3" key="1">
    <citation type="submission" date="2022-06" db="EMBL/GenBank/DDBJ databases">
        <title>Sequencing the genomes of 1000 actinobacteria strains.</title>
        <authorList>
            <person name="Klenk H.-P."/>
        </authorList>
    </citation>
    <scope>NUCLEOTIDE SEQUENCE</scope>
    <source>
        <strain evidence="3">DSM 46694</strain>
    </source>
</reference>
<evidence type="ECO:0000256" key="2">
    <source>
        <dbReference type="SAM" id="Phobius"/>
    </source>
</evidence>
<feature type="region of interest" description="Disordered" evidence="1">
    <location>
        <begin position="192"/>
        <end position="242"/>
    </location>
</feature>
<accession>A0A9X2K128</accession>
<dbReference type="EMBL" id="JAMZEB010000001">
    <property type="protein sequence ID" value="MCP2353096.1"/>
    <property type="molecule type" value="Genomic_DNA"/>
</dbReference>
<name>A0A9X2K128_9ACTN</name>
<dbReference type="RefSeq" id="WP_253739508.1">
    <property type="nucleotide sequence ID" value="NZ_BAABKA010000061.1"/>
</dbReference>
<comment type="caution">
    <text evidence="3">The sequence shown here is derived from an EMBL/GenBank/DDBJ whole genome shotgun (WGS) entry which is preliminary data.</text>
</comment>
<dbReference type="Proteomes" id="UP001139648">
    <property type="component" value="Unassembled WGS sequence"/>
</dbReference>
<evidence type="ECO:0000313" key="4">
    <source>
        <dbReference type="Proteomes" id="UP001139648"/>
    </source>
</evidence>
<evidence type="ECO:0000256" key="1">
    <source>
        <dbReference type="SAM" id="MobiDB-lite"/>
    </source>
</evidence>
<feature type="transmembrane region" description="Helical" evidence="2">
    <location>
        <begin position="65"/>
        <end position="86"/>
    </location>
</feature>
<protein>
    <recommendedName>
        <fullName evidence="5">CU044_5270 family protein</fullName>
    </recommendedName>
</protein>
<keyword evidence="4" id="KW-1185">Reference proteome</keyword>